<dbReference type="EMBL" id="JAZDWU010000010">
    <property type="protein sequence ID" value="KAK9988301.1"/>
    <property type="molecule type" value="Genomic_DNA"/>
</dbReference>
<name>A0AAW2BSL2_9ROSI</name>
<evidence type="ECO:0008006" key="4">
    <source>
        <dbReference type="Google" id="ProtNLM"/>
    </source>
</evidence>
<keyword evidence="3" id="KW-1185">Reference proteome</keyword>
<feature type="region of interest" description="Disordered" evidence="1">
    <location>
        <begin position="29"/>
        <end position="48"/>
    </location>
</feature>
<organism evidence="2 3">
    <name type="scientific">Lithocarpus litseifolius</name>
    <dbReference type="NCBI Taxonomy" id="425828"/>
    <lineage>
        <taxon>Eukaryota</taxon>
        <taxon>Viridiplantae</taxon>
        <taxon>Streptophyta</taxon>
        <taxon>Embryophyta</taxon>
        <taxon>Tracheophyta</taxon>
        <taxon>Spermatophyta</taxon>
        <taxon>Magnoliopsida</taxon>
        <taxon>eudicotyledons</taxon>
        <taxon>Gunneridae</taxon>
        <taxon>Pentapetalae</taxon>
        <taxon>rosids</taxon>
        <taxon>fabids</taxon>
        <taxon>Fagales</taxon>
        <taxon>Fagaceae</taxon>
        <taxon>Lithocarpus</taxon>
    </lineage>
</organism>
<feature type="compositionally biased region" description="Basic and acidic residues" evidence="1">
    <location>
        <begin position="35"/>
        <end position="46"/>
    </location>
</feature>
<evidence type="ECO:0000313" key="3">
    <source>
        <dbReference type="Proteomes" id="UP001459277"/>
    </source>
</evidence>
<protein>
    <recommendedName>
        <fullName evidence="4">Aminotransferase-like plant mobile domain-containing protein</fullName>
    </recommendedName>
</protein>
<accession>A0AAW2BSL2</accession>
<sequence>MTPAKGQGSSHCKAMETFVDNPIAKIVGEDTPLSESEHSKDEERSRNPNSEYAPFIDLWYDAHAHFSVVPGDYLLLPRVACGFPFAAMKRRCPGPLWLLQSQSWYTPRDLFNLRHLVRQWCTATYTFFLSCNEITVTLEDVLNQLLLSILSDVHPCGMELSPEGEVVEAKLKKRMSGNAKLSHWVGAFTKASDAVCRVAFVAFWLCYTCAKFVMGPFTNIVGTITLLTTFDERGIIYLAATNAGWFPYLVDEGIRFVHYSANRVRRKFGLDQDVPDNFSTVPESTISIQPFLRPSAFEFWSRCFTAVSIPGSQRESLYTIAMHRYWQAVITSFEKELLGSHGFSLIPPNGLHAIFFFANPRLLLPTKFVVAYTRKQSLSAIFER</sequence>
<evidence type="ECO:0000256" key="1">
    <source>
        <dbReference type="SAM" id="MobiDB-lite"/>
    </source>
</evidence>
<reference evidence="2 3" key="1">
    <citation type="submission" date="2024-01" db="EMBL/GenBank/DDBJ databases">
        <title>A telomere-to-telomere, gap-free genome of sweet tea (Lithocarpus litseifolius).</title>
        <authorList>
            <person name="Zhou J."/>
        </authorList>
    </citation>
    <scope>NUCLEOTIDE SEQUENCE [LARGE SCALE GENOMIC DNA]</scope>
    <source>
        <strain evidence="2">Zhou-2022a</strain>
        <tissue evidence="2">Leaf</tissue>
    </source>
</reference>
<dbReference type="AlphaFoldDB" id="A0AAW2BSL2"/>
<dbReference type="PANTHER" id="PTHR46033">
    <property type="entry name" value="PROTEIN MAIN-LIKE 2"/>
    <property type="match status" value="1"/>
</dbReference>
<dbReference type="InterPro" id="IPR044824">
    <property type="entry name" value="MAIN-like"/>
</dbReference>
<dbReference type="GO" id="GO:0010073">
    <property type="term" value="P:meristem maintenance"/>
    <property type="evidence" value="ECO:0007669"/>
    <property type="project" value="InterPro"/>
</dbReference>
<dbReference type="Proteomes" id="UP001459277">
    <property type="component" value="Unassembled WGS sequence"/>
</dbReference>
<proteinExistence type="predicted"/>
<dbReference type="PANTHER" id="PTHR46033:SF1">
    <property type="entry name" value="PROTEIN MAIN-LIKE 2"/>
    <property type="match status" value="1"/>
</dbReference>
<gene>
    <name evidence="2" type="ORF">SO802_028540</name>
</gene>
<comment type="caution">
    <text evidence="2">The sequence shown here is derived from an EMBL/GenBank/DDBJ whole genome shotgun (WGS) entry which is preliminary data.</text>
</comment>
<evidence type="ECO:0000313" key="2">
    <source>
        <dbReference type="EMBL" id="KAK9988301.1"/>
    </source>
</evidence>